<dbReference type="PROSITE" id="PS00218">
    <property type="entry name" value="AMINO_ACID_PERMEASE_1"/>
    <property type="match status" value="1"/>
</dbReference>
<comment type="caution">
    <text evidence="9">The sequence shown here is derived from an EMBL/GenBank/DDBJ whole genome shotgun (WGS) entry which is preliminary data.</text>
</comment>
<feature type="transmembrane region" description="Helical" evidence="7">
    <location>
        <begin position="257"/>
        <end position="276"/>
    </location>
</feature>
<proteinExistence type="predicted"/>
<evidence type="ECO:0000256" key="3">
    <source>
        <dbReference type="ARBA" id="ARBA00022692"/>
    </source>
</evidence>
<dbReference type="Gene3D" id="1.20.1740.10">
    <property type="entry name" value="Amino acid/polyamine transporter I"/>
    <property type="match status" value="1"/>
</dbReference>
<dbReference type="InterPro" id="IPR004840">
    <property type="entry name" value="Amino_acid_permease_CS"/>
</dbReference>
<feature type="transmembrane region" description="Helical" evidence="7">
    <location>
        <begin position="424"/>
        <end position="447"/>
    </location>
</feature>
<name>A0A2T9ZCA3_9FUNG</name>
<feature type="transmembrane region" description="Helical" evidence="7">
    <location>
        <begin position="144"/>
        <end position="161"/>
    </location>
</feature>
<keyword evidence="2" id="KW-0813">Transport</keyword>
<feature type="transmembrane region" description="Helical" evidence="7">
    <location>
        <begin position="311"/>
        <end position="329"/>
    </location>
</feature>
<organism evidence="9 10">
    <name type="scientific">Smittium megazygosporum</name>
    <dbReference type="NCBI Taxonomy" id="133381"/>
    <lineage>
        <taxon>Eukaryota</taxon>
        <taxon>Fungi</taxon>
        <taxon>Fungi incertae sedis</taxon>
        <taxon>Zoopagomycota</taxon>
        <taxon>Kickxellomycotina</taxon>
        <taxon>Harpellomycetes</taxon>
        <taxon>Harpellales</taxon>
        <taxon>Legeriomycetaceae</taxon>
        <taxon>Smittium</taxon>
    </lineage>
</organism>
<evidence type="ECO:0000313" key="10">
    <source>
        <dbReference type="Proteomes" id="UP000245609"/>
    </source>
</evidence>
<dbReference type="AlphaFoldDB" id="A0A2T9ZCA3"/>
<sequence>MEEERIESNKRAYNARPEETGLQNNLKRSLKTRHMAMIALGGTIGTGLFVASGVALSNGGPGGSLVSYLFAGIMTFFVINAMAEMVTFIPITGSFNAFVGRFVDPALSFVISYVYSYQGLISCANDLVAAGIIMQYWLPKINPIVWTAVSFVIVIIINSFGSKVYGELEFWFALIKVVAIVMFLVVAILVAAGVIGGVKYGFSNWSYGKGAFPNGVGGVFKVYLFASYAYSGVEIIGMTAGESKVPTKDIPKATRTLFWRILLFYILTIFLIGLVVPYDNENLLKTGIKAVAVSPLVLVMKLGGITQAADILNAVILTSVLSAGNTVFFTSPRSLYSLACTGKGWNKWKVVSKRGTPIYALGTCVVVVFALSILSLSGATSVYQWLVSITSVSSIIIWIFILFTQWRFRRGFLIQGYSLDDLPFISAFYPYGQLFSFFFLIFILFAQGYSTFIGGPFDAVGFVQAYLGIPIFLILWLGYKFTIKTKMIPLEEIDYETENYLSLGFENYRKKNNTVKEFFKSLFS</sequence>
<feature type="domain" description="Amino acid permease/ SLC12A" evidence="8">
    <location>
        <begin position="34"/>
        <end position="486"/>
    </location>
</feature>
<dbReference type="STRING" id="133381.A0A2T9ZCA3"/>
<keyword evidence="3 7" id="KW-0812">Transmembrane</keyword>
<feature type="transmembrane region" description="Helical" evidence="7">
    <location>
        <begin position="114"/>
        <end position="138"/>
    </location>
</feature>
<keyword evidence="10" id="KW-1185">Reference proteome</keyword>
<keyword evidence="4" id="KW-0029">Amino-acid transport</keyword>
<evidence type="ECO:0000256" key="6">
    <source>
        <dbReference type="ARBA" id="ARBA00023136"/>
    </source>
</evidence>
<evidence type="ECO:0000313" key="9">
    <source>
        <dbReference type="EMBL" id="PVV02234.1"/>
    </source>
</evidence>
<dbReference type="Pfam" id="PF00324">
    <property type="entry name" value="AA_permease"/>
    <property type="match status" value="1"/>
</dbReference>
<protein>
    <recommendedName>
        <fullName evidence="8">Amino acid permease/ SLC12A domain-containing protein</fullName>
    </recommendedName>
</protein>
<accession>A0A2T9ZCA3</accession>
<evidence type="ECO:0000256" key="2">
    <source>
        <dbReference type="ARBA" id="ARBA00022448"/>
    </source>
</evidence>
<evidence type="ECO:0000256" key="4">
    <source>
        <dbReference type="ARBA" id="ARBA00022970"/>
    </source>
</evidence>
<dbReference type="OrthoDB" id="3900342at2759"/>
<evidence type="ECO:0000256" key="1">
    <source>
        <dbReference type="ARBA" id="ARBA00004141"/>
    </source>
</evidence>
<evidence type="ECO:0000259" key="8">
    <source>
        <dbReference type="Pfam" id="PF00324"/>
    </source>
</evidence>
<dbReference type="PIRSF" id="PIRSF006060">
    <property type="entry name" value="AA_transporter"/>
    <property type="match status" value="1"/>
</dbReference>
<dbReference type="GO" id="GO:0015171">
    <property type="term" value="F:amino acid transmembrane transporter activity"/>
    <property type="evidence" value="ECO:0007669"/>
    <property type="project" value="TreeGrafter"/>
</dbReference>
<feature type="transmembrane region" description="Helical" evidence="7">
    <location>
        <begin position="68"/>
        <end position="93"/>
    </location>
</feature>
<dbReference type="FunFam" id="1.20.1740.10:FF:000001">
    <property type="entry name" value="Amino acid permease"/>
    <property type="match status" value="1"/>
</dbReference>
<dbReference type="EMBL" id="MBFS01000550">
    <property type="protein sequence ID" value="PVV02234.1"/>
    <property type="molecule type" value="Genomic_DNA"/>
</dbReference>
<dbReference type="PANTHER" id="PTHR43341:SF1">
    <property type="entry name" value="GENERAL AMINO-ACID PERMEASE GAP1"/>
    <property type="match status" value="1"/>
</dbReference>
<feature type="transmembrane region" description="Helical" evidence="7">
    <location>
        <begin position="382"/>
        <end position="403"/>
    </location>
</feature>
<evidence type="ECO:0000256" key="7">
    <source>
        <dbReference type="SAM" id="Phobius"/>
    </source>
</evidence>
<comment type="subcellular location">
    <subcellularLocation>
        <location evidence="1">Membrane</location>
        <topology evidence="1">Multi-pass membrane protein</topology>
    </subcellularLocation>
</comment>
<feature type="transmembrane region" description="Helical" evidence="7">
    <location>
        <begin position="358"/>
        <end position="376"/>
    </location>
</feature>
<feature type="transmembrane region" description="Helical" evidence="7">
    <location>
        <begin position="173"/>
        <end position="198"/>
    </location>
</feature>
<feature type="transmembrane region" description="Helical" evidence="7">
    <location>
        <begin position="35"/>
        <end position="56"/>
    </location>
</feature>
<gene>
    <name evidence="9" type="ORF">BB560_003317</name>
</gene>
<dbReference type="PANTHER" id="PTHR43341">
    <property type="entry name" value="AMINO ACID PERMEASE"/>
    <property type="match status" value="1"/>
</dbReference>
<reference evidence="9 10" key="1">
    <citation type="journal article" date="2018" name="MBio">
        <title>Comparative Genomics Reveals the Core Gene Toolbox for the Fungus-Insect Symbiosis.</title>
        <authorList>
            <person name="Wang Y."/>
            <person name="Stata M."/>
            <person name="Wang W."/>
            <person name="Stajich J.E."/>
            <person name="White M.M."/>
            <person name="Moncalvo J.M."/>
        </authorList>
    </citation>
    <scope>NUCLEOTIDE SEQUENCE [LARGE SCALE GENOMIC DNA]</scope>
    <source>
        <strain evidence="9 10">SC-DP-2</strain>
    </source>
</reference>
<dbReference type="Proteomes" id="UP000245609">
    <property type="component" value="Unassembled WGS sequence"/>
</dbReference>
<dbReference type="InterPro" id="IPR050524">
    <property type="entry name" value="APC_YAT"/>
</dbReference>
<dbReference type="InterPro" id="IPR004841">
    <property type="entry name" value="AA-permease/SLC12A_dom"/>
</dbReference>
<evidence type="ECO:0000256" key="5">
    <source>
        <dbReference type="ARBA" id="ARBA00022989"/>
    </source>
</evidence>
<keyword evidence="5 7" id="KW-1133">Transmembrane helix</keyword>
<feature type="transmembrane region" description="Helical" evidence="7">
    <location>
        <begin position="218"/>
        <end position="236"/>
    </location>
</feature>
<keyword evidence="6 7" id="KW-0472">Membrane</keyword>
<feature type="transmembrane region" description="Helical" evidence="7">
    <location>
        <begin position="459"/>
        <end position="479"/>
    </location>
</feature>
<dbReference type="GO" id="GO:0016020">
    <property type="term" value="C:membrane"/>
    <property type="evidence" value="ECO:0007669"/>
    <property type="project" value="UniProtKB-SubCell"/>
</dbReference>